<evidence type="ECO:0000256" key="1">
    <source>
        <dbReference type="ARBA" id="ARBA00001974"/>
    </source>
</evidence>
<reference evidence="9" key="1">
    <citation type="submission" date="2019-02" db="EMBL/GenBank/DDBJ databases">
        <authorList>
            <person name="Gruber-Vodicka R. H."/>
            <person name="Seah K. B. B."/>
        </authorList>
    </citation>
    <scope>NUCLEOTIDE SEQUENCE</scope>
    <source>
        <strain evidence="9">BECK_BZ123</strain>
    </source>
</reference>
<dbReference type="PIRSF" id="PIRSF000361">
    <property type="entry name" value="Frd-NADP+_RD"/>
    <property type="match status" value="1"/>
</dbReference>
<gene>
    <name evidence="9" type="ORF">BECKTC1821D_GA0114238_10213</name>
</gene>
<organism evidence="9">
    <name type="scientific">Candidatus Kentrum sp. TC</name>
    <dbReference type="NCBI Taxonomy" id="2126339"/>
    <lineage>
        <taxon>Bacteria</taxon>
        <taxon>Pseudomonadati</taxon>
        <taxon>Pseudomonadota</taxon>
        <taxon>Gammaproteobacteria</taxon>
        <taxon>Candidatus Kentrum</taxon>
    </lineage>
</organism>
<dbReference type="InterPro" id="IPR017938">
    <property type="entry name" value="Riboflavin_synthase-like_b-brl"/>
</dbReference>
<evidence type="ECO:0000259" key="8">
    <source>
        <dbReference type="PROSITE" id="PS51384"/>
    </source>
</evidence>
<dbReference type="GO" id="GO:0016491">
    <property type="term" value="F:oxidoreductase activity"/>
    <property type="evidence" value="ECO:0007669"/>
    <property type="project" value="UniProtKB-KW"/>
</dbReference>
<dbReference type="PANTHER" id="PTHR43314">
    <property type="match status" value="1"/>
</dbReference>
<sequence>MSDEFFIQPKVYDISNPYRVTVRSNMRITPDNARDDVHEVVLDVHGASFSYVEGQSIGVLAPPPYDFGSDHHMRLYSIASTRQGEHGNRDEIAICVQRCSYIDSVSGERYPGKCSNYICNLNVGDEVMICGPYGQHFIIPNDNDSNILMVASGTGIAPFRAFIKHIFEEEERWGGEVRLFYEAATGFDLLYMNQVRDDIKHHYLEGTFKAVEALSPAGSAALESPDGLVRKLEESASDVWGLIQNPKTHVYVAGMKNASQSFNEALSHIAGSEEKWLEKKKWLFREGRWAEHLYD</sequence>
<evidence type="ECO:0000313" key="9">
    <source>
        <dbReference type="EMBL" id="VFK44725.1"/>
    </source>
</evidence>
<dbReference type="InterPro" id="IPR015701">
    <property type="entry name" value="FNR"/>
</dbReference>
<evidence type="ECO:0000256" key="2">
    <source>
        <dbReference type="ARBA" id="ARBA00022630"/>
    </source>
</evidence>
<keyword evidence="2 6" id="KW-0285">Flavoprotein</keyword>
<evidence type="ECO:0000256" key="3">
    <source>
        <dbReference type="ARBA" id="ARBA00022827"/>
    </source>
</evidence>
<dbReference type="Gene3D" id="3.40.50.80">
    <property type="entry name" value="Nucleotide-binding domain of ferredoxin-NADP reductase (FNR) module"/>
    <property type="match status" value="1"/>
</dbReference>
<feature type="domain" description="FAD-binding FR-type" evidence="8">
    <location>
        <begin position="15"/>
        <end position="139"/>
    </location>
</feature>
<keyword evidence="5 6" id="KW-0560">Oxidoreductase</keyword>
<evidence type="ECO:0000256" key="5">
    <source>
        <dbReference type="ARBA" id="ARBA00023002"/>
    </source>
</evidence>
<dbReference type="Pfam" id="PF00175">
    <property type="entry name" value="NAD_binding_1"/>
    <property type="match status" value="1"/>
</dbReference>
<evidence type="ECO:0000256" key="6">
    <source>
        <dbReference type="PIRNR" id="PIRNR000361"/>
    </source>
</evidence>
<keyword evidence="3 6" id="KW-0274">FAD</keyword>
<dbReference type="InterPro" id="IPR001709">
    <property type="entry name" value="Flavoprot_Pyr_Nucl_cyt_Rdtase"/>
</dbReference>
<name>A0A450YT87_9GAMM</name>
<dbReference type="SUPFAM" id="SSF52343">
    <property type="entry name" value="Ferredoxin reductase-like, C-terminal NADP-linked domain"/>
    <property type="match status" value="1"/>
</dbReference>
<dbReference type="Gene3D" id="2.40.30.10">
    <property type="entry name" value="Translation factors"/>
    <property type="match status" value="1"/>
</dbReference>
<dbReference type="PRINTS" id="PR00371">
    <property type="entry name" value="FPNCR"/>
</dbReference>
<feature type="binding site" evidence="7">
    <location>
        <position position="154"/>
    </location>
    <ligand>
        <name>NADP(+)</name>
        <dbReference type="ChEBI" id="CHEBI:58349"/>
    </ligand>
</feature>
<accession>A0A450YT87</accession>
<comment type="cofactor">
    <cofactor evidence="1">
        <name>FAD</name>
        <dbReference type="ChEBI" id="CHEBI:57692"/>
    </cofactor>
</comment>
<dbReference type="InterPro" id="IPR017927">
    <property type="entry name" value="FAD-bd_FR_type"/>
</dbReference>
<dbReference type="InterPro" id="IPR001433">
    <property type="entry name" value="OxRdtase_FAD/NAD-bd"/>
</dbReference>
<feature type="binding site" evidence="7">
    <location>
        <position position="77"/>
    </location>
    <ligand>
        <name>NADP(+)</name>
        <dbReference type="ChEBI" id="CHEBI:58349"/>
    </ligand>
</feature>
<dbReference type="PROSITE" id="PS51384">
    <property type="entry name" value="FAD_FR"/>
    <property type="match status" value="1"/>
</dbReference>
<dbReference type="AlphaFoldDB" id="A0A450YT87"/>
<evidence type="ECO:0000256" key="4">
    <source>
        <dbReference type="ARBA" id="ARBA00022857"/>
    </source>
</evidence>
<dbReference type="EMBL" id="CAADFS010000021">
    <property type="protein sequence ID" value="VFK44725.1"/>
    <property type="molecule type" value="Genomic_DNA"/>
</dbReference>
<proteinExistence type="predicted"/>
<dbReference type="InterPro" id="IPR039261">
    <property type="entry name" value="FNR_nucleotide-bd"/>
</dbReference>
<evidence type="ECO:0000256" key="7">
    <source>
        <dbReference type="PIRSR" id="PIRSR000361-1"/>
    </source>
</evidence>
<dbReference type="SUPFAM" id="SSF63380">
    <property type="entry name" value="Riboflavin synthase domain-like"/>
    <property type="match status" value="1"/>
</dbReference>
<keyword evidence="4 6" id="KW-0521">NADP</keyword>
<protein>
    <submittedName>
        <fullName evidence="9">Ferredoxin--NADP+ reductase</fullName>
    </submittedName>
</protein>